<evidence type="ECO:0000313" key="2">
    <source>
        <dbReference type="Proteomes" id="UP000028500"/>
    </source>
</evidence>
<dbReference type="Proteomes" id="UP000028500">
    <property type="component" value="Unassembled WGS sequence"/>
</dbReference>
<protein>
    <submittedName>
        <fullName evidence="1">Uncharacterized protein</fullName>
    </submittedName>
</protein>
<dbReference type="AlphaFoldDB" id="A0A077PMF6"/>
<organism evidence="1 2">
    <name type="scientific">Xenorhabdus bovienii str. kraussei Quebec</name>
    <dbReference type="NCBI Taxonomy" id="1398203"/>
    <lineage>
        <taxon>Bacteria</taxon>
        <taxon>Pseudomonadati</taxon>
        <taxon>Pseudomonadota</taxon>
        <taxon>Gammaproteobacteria</taxon>
        <taxon>Enterobacterales</taxon>
        <taxon>Morganellaceae</taxon>
        <taxon>Xenorhabdus</taxon>
    </lineage>
</organism>
<name>A0A077PMF6_XENBV</name>
<gene>
    <name evidence="1" type="ORF">XBKQ1_730002</name>
</gene>
<keyword evidence="2" id="KW-1185">Reference proteome</keyword>
<comment type="caution">
    <text evidence="1">The sequence shown here is derived from an EMBL/GenBank/DDBJ whole genome shotgun (WGS) entry which is preliminary data.</text>
</comment>
<reference evidence="1" key="1">
    <citation type="submission" date="2013-07" db="EMBL/GenBank/DDBJ databases">
        <title>Sub-species coevolution in mutualistic symbiosis.</title>
        <authorList>
            <person name="Murfin K."/>
            <person name="Klassen J."/>
            <person name="Lee M."/>
            <person name="Forst S."/>
            <person name="Stock P."/>
            <person name="Goodrich-Blair H."/>
        </authorList>
    </citation>
    <scope>NUCLEOTIDE SEQUENCE [LARGE SCALE GENOMIC DNA]</scope>
    <source>
        <strain evidence="1">Kraussei Quebec</strain>
    </source>
</reference>
<proteinExistence type="predicted"/>
<dbReference type="HOGENOM" id="CLU_3298723_0_0_6"/>
<sequence length="40" mass="4762">MSFMLINDMKSIQEKYKNNVVINKKKIDITTQKILFGRVM</sequence>
<accession>A0A077PMF6</accession>
<dbReference type="EMBL" id="CBSY010000265">
    <property type="protein sequence ID" value="CDH21757.1"/>
    <property type="molecule type" value="Genomic_DNA"/>
</dbReference>
<evidence type="ECO:0000313" key="1">
    <source>
        <dbReference type="EMBL" id="CDH21757.1"/>
    </source>
</evidence>